<evidence type="ECO:0008006" key="5">
    <source>
        <dbReference type="Google" id="ProtNLM"/>
    </source>
</evidence>
<sequence>MSARSSSTRDAAGEEGVLSTNDLGAPVLSQIHVSCYVTAANRASPVFEVLPQYNCVRVVNKSANDSSSGVSAGGGTIAGVISTISSGGSSVGPSVEWSFNSVFSSSSPSHAIDFFTEITLPALRASRDGINSNVVVWGVHPTQKFRLLFGKSVGGGGFAPQPEMAMNDVVDLYGQLVGMLHAFFSQLDLGSRRLQDGDSEPWRLGISSWIIVNNQAIDLLKNLTAGTAIDATRMSPSAEPLSFVSLEAPSLAAAFRIVQTAKTNRIVRKQNAESVHFFVRLALFHGGQVSTVHFVDLVDQKDLQDHTLIQEKVELYNILQNLRQPAPSPRQNSSRASIPGCGSASPLNYTGNMVLSNFVMPLLTANAKTFLYANVIDSRTSLRESVQMLNAVANLRGFACVCKPLRGLSFEQLGFQASPPEPEQQKIPSQSELDRYTPEAELWPTLNRSASSPPLGASQTLLSSLDSSQVMEKHFAMEKLQEPYSAAAPPIASESMSWLNAFTQRKRDILGGSIDTIGAITSEARVPERVVLDTALSSAFDNRVENEQIDATPDTRPSITDLYEQLRESLEDVKEIELGRSDNPRSSYCSLHSLPRDCSMRQSHTPLPIVDQDTDQEDFVQVGYSRSTIGGLTRHQSQPAEQHRDEDQTSWTSSDYAANNRPLTFAPSRYHEVSYANSQPEIDSVEPAEMSTPASPADAFVPRAPSIPSKQPDTYTCEALKKAGISPCVMEPPNVDGLDVKTAQKVQAADATLLRKNYDALLSIVREQQQAKEAAEARAAEAVQDQDEMRAMFEVQIENMKLANVGLRGKVRALEKRTSLPQVFEQYEQELHTLHAQIQEVQARNVALELRVGGSVGIGVAVGSSVSSTEFKKRYQQVVEDKLALEREVMEHRRKERHRQVHSRMAGESTRRADQLSRDLNNKEEDLVAARLSKQRLSAEMNQALEKADLLHHENEKLLQEKAATTEELLATRMYLASLDNVRTTLTEAITALRGSELTVLMFQEKKKASILDRFVEKHGDRMNKLRQHGQSTPGPKGESWRRDQYARECEDKLLVAVKRSLPQAVPLCNKLLRRLEMQELSLREFSEREVDFINLLVELVSDQPAVSLKRMIEQEMKKLQSC</sequence>
<gene>
    <name evidence="3" type="ORF">PHYPSEUDO_000055</name>
</gene>
<accession>A0A8T1WNB7</accession>
<feature type="region of interest" description="Disordered" evidence="2">
    <location>
        <begin position="1025"/>
        <end position="1044"/>
    </location>
</feature>
<dbReference type="EMBL" id="JAGDFM010000001">
    <property type="protein sequence ID" value="KAG7393878.1"/>
    <property type="molecule type" value="Genomic_DNA"/>
</dbReference>
<feature type="compositionally biased region" description="Polar residues" evidence="2">
    <location>
        <begin position="628"/>
        <end position="640"/>
    </location>
</feature>
<proteinExistence type="predicted"/>
<evidence type="ECO:0000313" key="4">
    <source>
        <dbReference type="Proteomes" id="UP000694044"/>
    </source>
</evidence>
<evidence type="ECO:0000256" key="1">
    <source>
        <dbReference type="SAM" id="Coils"/>
    </source>
</evidence>
<reference evidence="3" key="1">
    <citation type="submission" date="2021-02" db="EMBL/GenBank/DDBJ databases">
        <authorList>
            <person name="Palmer J.M."/>
        </authorList>
    </citation>
    <scope>NUCLEOTIDE SEQUENCE</scope>
    <source>
        <strain evidence="3">SCRP734</strain>
    </source>
</reference>
<organism evidence="3 4">
    <name type="scientific">Phytophthora pseudosyringae</name>
    <dbReference type="NCBI Taxonomy" id="221518"/>
    <lineage>
        <taxon>Eukaryota</taxon>
        <taxon>Sar</taxon>
        <taxon>Stramenopiles</taxon>
        <taxon>Oomycota</taxon>
        <taxon>Peronosporomycetes</taxon>
        <taxon>Peronosporales</taxon>
        <taxon>Peronosporaceae</taxon>
        <taxon>Phytophthora</taxon>
    </lineage>
</organism>
<name>A0A8T1WNB7_9STRA</name>
<keyword evidence="4" id="KW-1185">Reference proteome</keyword>
<keyword evidence="1" id="KW-0175">Coiled coil</keyword>
<comment type="caution">
    <text evidence="3">The sequence shown here is derived from an EMBL/GenBank/DDBJ whole genome shotgun (WGS) entry which is preliminary data.</text>
</comment>
<feature type="compositionally biased region" description="Basic and acidic residues" evidence="2">
    <location>
        <begin position="909"/>
        <end position="920"/>
    </location>
</feature>
<dbReference type="OrthoDB" id="568026at2759"/>
<evidence type="ECO:0000313" key="3">
    <source>
        <dbReference type="EMBL" id="KAG7393878.1"/>
    </source>
</evidence>
<dbReference type="Proteomes" id="UP000694044">
    <property type="component" value="Unassembled WGS sequence"/>
</dbReference>
<feature type="region of interest" description="Disordered" evidence="2">
    <location>
        <begin position="628"/>
        <end position="658"/>
    </location>
</feature>
<dbReference type="AlphaFoldDB" id="A0A8T1WNB7"/>
<feature type="region of interest" description="Disordered" evidence="2">
    <location>
        <begin position="892"/>
        <end position="920"/>
    </location>
</feature>
<feature type="region of interest" description="Disordered" evidence="2">
    <location>
        <begin position="685"/>
        <end position="712"/>
    </location>
</feature>
<evidence type="ECO:0000256" key="2">
    <source>
        <dbReference type="SAM" id="MobiDB-lite"/>
    </source>
</evidence>
<protein>
    <recommendedName>
        <fullName evidence="5">Kinesin motor domain-containing protein</fullName>
    </recommendedName>
</protein>
<feature type="coiled-coil region" evidence="1">
    <location>
        <begin position="758"/>
        <end position="851"/>
    </location>
</feature>